<organism evidence="1 2">
    <name type="scientific">Strongylus vulgaris</name>
    <name type="common">Blood worm</name>
    <dbReference type="NCBI Taxonomy" id="40348"/>
    <lineage>
        <taxon>Eukaryota</taxon>
        <taxon>Metazoa</taxon>
        <taxon>Ecdysozoa</taxon>
        <taxon>Nematoda</taxon>
        <taxon>Chromadorea</taxon>
        <taxon>Rhabditida</taxon>
        <taxon>Rhabditina</taxon>
        <taxon>Rhabditomorpha</taxon>
        <taxon>Strongyloidea</taxon>
        <taxon>Strongylidae</taxon>
        <taxon>Strongylus</taxon>
    </lineage>
</organism>
<evidence type="ECO:0008006" key="3">
    <source>
        <dbReference type="Google" id="ProtNLM"/>
    </source>
</evidence>
<dbReference type="Proteomes" id="UP000270094">
    <property type="component" value="Unassembled WGS sequence"/>
</dbReference>
<sequence>MCGALATRVNGNNVTTYTCAPRQVCRQLELYDEWKPLPLDREVRALCCDNFNNCNVRDPTINTTTPVRRQPEFPITCYSGIQVNGNWVSNAGWQACNGDCASMNINTTSNGQTHRLSLYACDPTAVCQGLNMTNTCATLEPGVDGCCCNTNGCIDPSKNPAKVISAFRQ</sequence>
<dbReference type="Pfam" id="PF01684">
    <property type="entry name" value="ET"/>
    <property type="match status" value="2"/>
</dbReference>
<proteinExistence type="predicted"/>
<keyword evidence="2" id="KW-1185">Reference proteome</keyword>
<protein>
    <recommendedName>
        <fullName evidence="3">ET module</fullName>
    </recommendedName>
</protein>
<name>A0A3P7KPC1_STRVU</name>
<dbReference type="InterPro" id="IPR002603">
    <property type="entry name" value="ET_repeat"/>
</dbReference>
<dbReference type="AlphaFoldDB" id="A0A3P7KPC1"/>
<accession>A0A3P7KPC1</accession>
<dbReference type="EMBL" id="UYYB01012826">
    <property type="protein sequence ID" value="VDM69598.1"/>
    <property type="molecule type" value="Genomic_DNA"/>
</dbReference>
<evidence type="ECO:0000313" key="1">
    <source>
        <dbReference type="EMBL" id="VDM69598.1"/>
    </source>
</evidence>
<evidence type="ECO:0000313" key="2">
    <source>
        <dbReference type="Proteomes" id="UP000270094"/>
    </source>
</evidence>
<gene>
    <name evidence="1" type="ORF">SVUK_LOCUS4596</name>
</gene>
<dbReference type="OrthoDB" id="5803891at2759"/>
<reference evidence="1 2" key="1">
    <citation type="submission" date="2018-11" db="EMBL/GenBank/DDBJ databases">
        <authorList>
            <consortium name="Pathogen Informatics"/>
        </authorList>
    </citation>
    <scope>NUCLEOTIDE SEQUENCE [LARGE SCALE GENOMIC DNA]</scope>
</reference>